<dbReference type="PROSITE" id="PS51419">
    <property type="entry name" value="RAB"/>
    <property type="match status" value="1"/>
</dbReference>
<dbReference type="CDD" id="cd00051">
    <property type="entry name" value="EFh"/>
    <property type="match status" value="1"/>
</dbReference>
<dbReference type="InterPro" id="IPR018247">
    <property type="entry name" value="EF_Hand_1_Ca_BS"/>
</dbReference>
<dbReference type="InterPro" id="IPR011992">
    <property type="entry name" value="EF-hand-dom_pair"/>
</dbReference>
<keyword evidence="5 7" id="KW-0175">Coiled coil</keyword>
<dbReference type="EMBL" id="CAJNOR010000112">
    <property type="protein sequence ID" value="CAF0801703.1"/>
    <property type="molecule type" value="Genomic_DNA"/>
</dbReference>
<accession>A0A814GV58</accession>
<dbReference type="Pfam" id="PF13499">
    <property type="entry name" value="EF-hand_7"/>
    <property type="match status" value="1"/>
</dbReference>
<dbReference type="SMART" id="SM00174">
    <property type="entry name" value="RHO"/>
    <property type="match status" value="1"/>
</dbReference>
<dbReference type="SMART" id="SM00177">
    <property type="entry name" value="ARF"/>
    <property type="match status" value="1"/>
</dbReference>
<dbReference type="SUPFAM" id="SSF52540">
    <property type="entry name" value="P-loop containing nucleoside triphosphate hydrolases"/>
    <property type="match status" value="1"/>
</dbReference>
<dbReference type="AlphaFoldDB" id="A0A814GV58"/>
<dbReference type="SMART" id="SM00173">
    <property type="entry name" value="RAS"/>
    <property type="match status" value="1"/>
</dbReference>
<dbReference type="NCBIfam" id="TIGR00231">
    <property type="entry name" value="small_GTP"/>
    <property type="match status" value="1"/>
</dbReference>
<proteinExistence type="predicted"/>
<dbReference type="PROSITE" id="PS00018">
    <property type="entry name" value="EF_HAND_1"/>
    <property type="match status" value="1"/>
</dbReference>
<dbReference type="GO" id="GO:0005525">
    <property type="term" value="F:GTP binding"/>
    <property type="evidence" value="ECO:0007669"/>
    <property type="project" value="UniProtKB-KW"/>
</dbReference>
<dbReference type="GO" id="GO:0005737">
    <property type="term" value="C:cytoplasm"/>
    <property type="evidence" value="ECO:0007669"/>
    <property type="project" value="UniProtKB-SubCell"/>
</dbReference>
<evidence type="ECO:0000256" key="3">
    <source>
        <dbReference type="ARBA" id="ARBA00022741"/>
    </source>
</evidence>
<dbReference type="Gene3D" id="1.10.238.10">
    <property type="entry name" value="EF-hand"/>
    <property type="match status" value="1"/>
</dbReference>
<evidence type="ECO:0000256" key="8">
    <source>
        <dbReference type="SAM" id="MobiDB-lite"/>
    </source>
</evidence>
<keyword evidence="4" id="KW-0106">Calcium</keyword>
<comment type="caution">
    <text evidence="11">The sequence shown here is derived from an EMBL/GenBank/DDBJ whole genome shotgun (WGS) entry which is preliminary data.</text>
</comment>
<dbReference type="GO" id="GO:0003924">
    <property type="term" value="F:GTPase activity"/>
    <property type="evidence" value="ECO:0007669"/>
    <property type="project" value="InterPro"/>
</dbReference>
<keyword evidence="3" id="KW-0547">Nucleotide-binding</keyword>
<dbReference type="InterPro" id="IPR027417">
    <property type="entry name" value="P-loop_NTPase"/>
</dbReference>
<feature type="coiled-coil region" evidence="7">
    <location>
        <begin position="174"/>
        <end position="326"/>
    </location>
</feature>
<keyword evidence="12" id="KW-1185">Reference proteome</keyword>
<dbReference type="PROSITE" id="PS51421">
    <property type="entry name" value="RAS"/>
    <property type="match status" value="1"/>
</dbReference>
<evidence type="ECO:0000256" key="7">
    <source>
        <dbReference type="SAM" id="Coils"/>
    </source>
</evidence>
<protein>
    <recommendedName>
        <fullName evidence="9">EF-hand domain-containing protein</fullName>
    </recommendedName>
</protein>
<dbReference type="InterPro" id="IPR050227">
    <property type="entry name" value="Rab"/>
</dbReference>
<dbReference type="OrthoDB" id="9989112at2759"/>
<keyword evidence="2" id="KW-0963">Cytoplasm</keyword>
<evidence type="ECO:0000256" key="5">
    <source>
        <dbReference type="ARBA" id="ARBA00023054"/>
    </source>
</evidence>
<evidence type="ECO:0000313" key="13">
    <source>
        <dbReference type="Proteomes" id="UP000663852"/>
    </source>
</evidence>
<keyword evidence="6" id="KW-0342">GTP-binding</keyword>
<sequence>MTDNIQDMIASKAEELFNVCDKEQKGFIIKKDMQRLRDDLGVEPEQLEDVFDSLDIDHNGFLTLEEFTSGFGMFLGNQMKCSNDDEQEFVGHEVDEKEEEKQVFQDALETLGAKNLYDDEETIMGLWMKLRETDPTLLRQFEQFIGKVTEEIKRSKSDHRSIEAALQSKSNVYNDEIKKLYDEMEQQIKTEKAKVLEEEKLKEREIREQMEKELRIKEQQLADITKSQKELELKLLHTNLNEAETKNDNDRLQKEKIQLEQQLQQIIQDLEDSKQYISQLQIQTKREKRDRAKQTLSLTENLAIERENLVKELDTLKTLNKRLVDERDMHHSASSQGRDLSPTHHTLRRQGSVLSDYFTSPHRGDSEPEVDDDVVLPSDNDADSKQNQGLGRRQQPLGASSVLQHSELMNVPQNAVPDRVYKVAFIGDSGVGKTSIIQRFCTDSFREAFSATIGIDLQAKMLNIDNRIIALQLWDTAGQERFRSITKQYFRKSDGIILVYDVTSETTFRNVRAWMTSIQESTTEDCVIALVGNKIDLCNDDERRPVKYKDGTKLADEYGCLFFECSARLGTSVIEIMEAMTRLMQEKDDQLRNSGNTIDVTSKTKKSSCC</sequence>
<dbReference type="PANTHER" id="PTHR47977">
    <property type="entry name" value="RAS-RELATED PROTEIN RAB"/>
    <property type="match status" value="1"/>
</dbReference>
<dbReference type="PROSITE" id="PS51420">
    <property type="entry name" value="RHO"/>
    <property type="match status" value="1"/>
</dbReference>
<organism evidence="11 13">
    <name type="scientific">Adineta ricciae</name>
    <name type="common">Rotifer</name>
    <dbReference type="NCBI Taxonomy" id="249248"/>
    <lineage>
        <taxon>Eukaryota</taxon>
        <taxon>Metazoa</taxon>
        <taxon>Spiralia</taxon>
        <taxon>Gnathifera</taxon>
        <taxon>Rotifera</taxon>
        <taxon>Eurotatoria</taxon>
        <taxon>Bdelloidea</taxon>
        <taxon>Adinetida</taxon>
        <taxon>Adinetidae</taxon>
        <taxon>Adineta</taxon>
    </lineage>
</organism>
<dbReference type="Proteomes" id="UP000663852">
    <property type="component" value="Unassembled WGS sequence"/>
</dbReference>
<dbReference type="Pfam" id="PF00071">
    <property type="entry name" value="Ras"/>
    <property type="match status" value="1"/>
</dbReference>
<evidence type="ECO:0000256" key="6">
    <source>
        <dbReference type="ARBA" id="ARBA00023134"/>
    </source>
</evidence>
<dbReference type="SMART" id="SM00176">
    <property type="entry name" value="RAN"/>
    <property type="match status" value="1"/>
</dbReference>
<dbReference type="SUPFAM" id="SSF47473">
    <property type="entry name" value="EF-hand"/>
    <property type="match status" value="1"/>
</dbReference>
<evidence type="ECO:0000313" key="12">
    <source>
        <dbReference type="Proteomes" id="UP000663828"/>
    </source>
</evidence>
<dbReference type="PROSITE" id="PS50222">
    <property type="entry name" value="EF_HAND_2"/>
    <property type="match status" value="1"/>
</dbReference>
<name>A0A814GV58_ADIRI</name>
<evidence type="ECO:0000256" key="4">
    <source>
        <dbReference type="ARBA" id="ARBA00022837"/>
    </source>
</evidence>
<dbReference type="Proteomes" id="UP000663828">
    <property type="component" value="Unassembled WGS sequence"/>
</dbReference>
<feature type="domain" description="EF-hand" evidence="9">
    <location>
        <begin position="42"/>
        <end position="77"/>
    </location>
</feature>
<evidence type="ECO:0000256" key="2">
    <source>
        <dbReference type="ARBA" id="ARBA00022490"/>
    </source>
</evidence>
<dbReference type="FunFam" id="3.40.50.300:FF:001348">
    <property type="entry name" value="Ras and EF-hand domain-containing protein"/>
    <property type="match status" value="1"/>
</dbReference>
<dbReference type="EMBL" id="CAJNOJ010000062">
    <property type="protein sequence ID" value="CAF1001635.1"/>
    <property type="molecule type" value="Genomic_DNA"/>
</dbReference>
<evidence type="ECO:0000259" key="9">
    <source>
        <dbReference type="PROSITE" id="PS50222"/>
    </source>
</evidence>
<comment type="subcellular location">
    <subcellularLocation>
        <location evidence="1">Cytoplasm</location>
    </subcellularLocation>
</comment>
<dbReference type="CDD" id="cd00154">
    <property type="entry name" value="Rab"/>
    <property type="match status" value="1"/>
</dbReference>
<dbReference type="InterPro" id="IPR002048">
    <property type="entry name" value="EF_hand_dom"/>
</dbReference>
<dbReference type="InterPro" id="IPR001806">
    <property type="entry name" value="Small_GTPase"/>
</dbReference>
<dbReference type="Gene3D" id="3.40.50.300">
    <property type="entry name" value="P-loop containing nucleotide triphosphate hydrolases"/>
    <property type="match status" value="1"/>
</dbReference>
<dbReference type="InterPro" id="IPR005225">
    <property type="entry name" value="Small_GTP-bd"/>
</dbReference>
<dbReference type="SMART" id="SM00054">
    <property type="entry name" value="EFh"/>
    <property type="match status" value="2"/>
</dbReference>
<dbReference type="GO" id="GO:0005509">
    <property type="term" value="F:calcium ion binding"/>
    <property type="evidence" value="ECO:0007669"/>
    <property type="project" value="InterPro"/>
</dbReference>
<evidence type="ECO:0000313" key="10">
    <source>
        <dbReference type="EMBL" id="CAF0801703.1"/>
    </source>
</evidence>
<evidence type="ECO:0000313" key="11">
    <source>
        <dbReference type="EMBL" id="CAF1001635.1"/>
    </source>
</evidence>
<dbReference type="SMART" id="SM00175">
    <property type="entry name" value="RAB"/>
    <property type="match status" value="1"/>
</dbReference>
<dbReference type="PRINTS" id="PR00449">
    <property type="entry name" value="RASTRNSFRMNG"/>
</dbReference>
<gene>
    <name evidence="11" type="ORF">EDS130_LOCUS14915</name>
    <name evidence="10" type="ORF">XAT740_LOCUS3007</name>
</gene>
<reference evidence="11" key="1">
    <citation type="submission" date="2021-02" db="EMBL/GenBank/DDBJ databases">
        <authorList>
            <person name="Nowell W R."/>
        </authorList>
    </citation>
    <scope>NUCLEOTIDE SEQUENCE</scope>
</reference>
<evidence type="ECO:0000256" key="1">
    <source>
        <dbReference type="ARBA" id="ARBA00004496"/>
    </source>
</evidence>
<feature type="region of interest" description="Disordered" evidence="8">
    <location>
        <begin position="356"/>
        <end position="395"/>
    </location>
</feature>